<gene>
    <name evidence="10" type="ORF">BC938DRAFT_476392</name>
</gene>
<reference evidence="10 11" key="1">
    <citation type="journal article" date="2018" name="New Phytol.">
        <title>Phylogenomics of Endogonaceae and evolution of mycorrhizas within Mucoromycota.</title>
        <authorList>
            <person name="Chang Y."/>
            <person name="Desiro A."/>
            <person name="Na H."/>
            <person name="Sandor L."/>
            <person name="Lipzen A."/>
            <person name="Clum A."/>
            <person name="Barry K."/>
            <person name="Grigoriev I.V."/>
            <person name="Martin F.M."/>
            <person name="Stajich J.E."/>
            <person name="Smith M.E."/>
            <person name="Bonito G."/>
            <person name="Spatafora J.W."/>
        </authorList>
    </citation>
    <scope>NUCLEOTIDE SEQUENCE [LARGE SCALE GENOMIC DNA]</scope>
    <source>
        <strain evidence="10 11">AD002</strain>
    </source>
</reference>
<comment type="similarity">
    <text evidence="1">Belongs to the recoverin family.</text>
</comment>
<evidence type="ECO:0000256" key="7">
    <source>
        <dbReference type="SAM" id="MobiDB-lite"/>
    </source>
</evidence>
<protein>
    <recommendedName>
        <fullName evidence="9">EF-hand domain-containing protein</fullName>
    </recommendedName>
</protein>
<evidence type="ECO:0000256" key="2">
    <source>
        <dbReference type="ARBA" id="ARBA00022707"/>
    </source>
</evidence>
<dbReference type="AlphaFoldDB" id="A0A433QQJ0"/>
<keyword evidence="8" id="KW-0472">Membrane</keyword>
<feature type="transmembrane region" description="Helical" evidence="8">
    <location>
        <begin position="175"/>
        <end position="194"/>
    </location>
</feature>
<keyword evidence="8" id="KW-0812">Transmembrane</keyword>
<feature type="region of interest" description="Disordered" evidence="7">
    <location>
        <begin position="297"/>
        <end position="332"/>
    </location>
</feature>
<dbReference type="PROSITE" id="PS00018">
    <property type="entry name" value="EF_HAND_1"/>
    <property type="match status" value="3"/>
</dbReference>
<evidence type="ECO:0000259" key="9">
    <source>
        <dbReference type="PROSITE" id="PS50222"/>
    </source>
</evidence>
<evidence type="ECO:0000313" key="10">
    <source>
        <dbReference type="EMBL" id="RUS32052.1"/>
    </source>
</evidence>
<feature type="domain" description="EF-hand" evidence="9">
    <location>
        <begin position="249"/>
        <end position="284"/>
    </location>
</feature>
<name>A0A433QQJ0_9FUNG</name>
<dbReference type="InterPro" id="IPR002048">
    <property type="entry name" value="EF_hand_dom"/>
</dbReference>
<evidence type="ECO:0000256" key="5">
    <source>
        <dbReference type="ARBA" id="ARBA00022837"/>
    </source>
</evidence>
<evidence type="ECO:0000256" key="4">
    <source>
        <dbReference type="ARBA" id="ARBA00022737"/>
    </source>
</evidence>
<evidence type="ECO:0000256" key="3">
    <source>
        <dbReference type="ARBA" id="ARBA00022723"/>
    </source>
</evidence>
<proteinExistence type="inferred from homology"/>
<sequence length="358" mass="41010">PVHYNYCGVAKNTSSSSSLLRTRNPPPLPLLSFTTRNQMGQAKSKENAALARSTHFTAKEINHLRHEFENIVGTGDAQTNEITEEQFKRVGILHWFWPKRNAWCSFALNSVQTLTVKKYVPTVTPGDDAFLARLYSAFDADNNKSIDFRELVDGLSVFMKGTPEEKLVRTFHVQFLNLIFIIMLATLNIVPFAFDIMYLELISQATLNVTSVSFKLYDVDHDGFITQPELERVMTQLSMVFDDEDRSLEIRELVHRMFEDLDINGDGRLSLHEYKLSAMKEPLIVDFLEQFLAEHDLSTQPSPPSRPASIRSFRAGSPNRARHRPRWRRHGRVADIGQQVAVELEHRQPDDQSPEPVR</sequence>
<dbReference type="PANTHER" id="PTHR23055:SF178">
    <property type="entry name" value="NEUROCALCIN HOMOLOG"/>
    <property type="match status" value="1"/>
</dbReference>
<keyword evidence="5" id="KW-0106">Calcium</keyword>
<dbReference type="Pfam" id="PF13499">
    <property type="entry name" value="EF-hand_7"/>
    <property type="match status" value="1"/>
</dbReference>
<feature type="compositionally biased region" description="Basic residues" evidence="7">
    <location>
        <begin position="320"/>
        <end position="331"/>
    </location>
</feature>
<keyword evidence="8" id="KW-1133">Transmembrane helix</keyword>
<keyword evidence="6" id="KW-0449">Lipoprotein</keyword>
<keyword evidence="11" id="KW-1185">Reference proteome</keyword>
<dbReference type="SMART" id="SM00054">
    <property type="entry name" value="EFh"/>
    <property type="match status" value="3"/>
</dbReference>
<dbReference type="CDD" id="cd00051">
    <property type="entry name" value="EFh"/>
    <property type="match status" value="1"/>
</dbReference>
<dbReference type="PANTHER" id="PTHR23055">
    <property type="entry name" value="CALCIUM BINDING PROTEINS"/>
    <property type="match status" value="1"/>
</dbReference>
<feature type="non-terminal residue" evidence="10">
    <location>
        <position position="1"/>
    </location>
</feature>
<evidence type="ECO:0000256" key="1">
    <source>
        <dbReference type="ARBA" id="ARBA00006049"/>
    </source>
</evidence>
<comment type="caution">
    <text evidence="10">The sequence shown here is derived from an EMBL/GenBank/DDBJ whole genome shotgun (WGS) entry which is preliminary data.</text>
</comment>
<dbReference type="PROSITE" id="PS50222">
    <property type="entry name" value="EF_HAND_2"/>
    <property type="match status" value="3"/>
</dbReference>
<evidence type="ECO:0000313" key="11">
    <source>
        <dbReference type="Proteomes" id="UP000274822"/>
    </source>
</evidence>
<evidence type="ECO:0000256" key="6">
    <source>
        <dbReference type="ARBA" id="ARBA00023288"/>
    </source>
</evidence>
<keyword evidence="3" id="KW-0479">Metal-binding</keyword>
<accession>A0A433QQJ0</accession>
<dbReference type="Proteomes" id="UP000274822">
    <property type="component" value="Unassembled WGS sequence"/>
</dbReference>
<dbReference type="InterPro" id="IPR018247">
    <property type="entry name" value="EF_Hand_1_Ca_BS"/>
</dbReference>
<dbReference type="InterPro" id="IPR028846">
    <property type="entry name" value="Recoverin"/>
</dbReference>
<feature type="domain" description="EF-hand" evidence="9">
    <location>
        <begin position="126"/>
        <end position="161"/>
    </location>
</feature>
<keyword evidence="2" id="KW-0519">Myristate</keyword>
<keyword evidence="4" id="KW-0677">Repeat</keyword>
<dbReference type="Gene3D" id="1.10.238.10">
    <property type="entry name" value="EF-hand"/>
    <property type="match status" value="1"/>
</dbReference>
<dbReference type="SUPFAM" id="SSF47473">
    <property type="entry name" value="EF-hand"/>
    <property type="match status" value="1"/>
</dbReference>
<evidence type="ECO:0000256" key="8">
    <source>
        <dbReference type="SAM" id="Phobius"/>
    </source>
</evidence>
<dbReference type="EMBL" id="RBNJ01002357">
    <property type="protein sequence ID" value="RUS32052.1"/>
    <property type="molecule type" value="Genomic_DNA"/>
</dbReference>
<organism evidence="10 11">
    <name type="scientific">Jimgerdemannia flammicorona</name>
    <dbReference type="NCBI Taxonomy" id="994334"/>
    <lineage>
        <taxon>Eukaryota</taxon>
        <taxon>Fungi</taxon>
        <taxon>Fungi incertae sedis</taxon>
        <taxon>Mucoromycota</taxon>
        <taxon>Mucoromycotina</taxon>
        <taxon>Endogonomycetes</taxon>
        <taxon>Endogonales</taxon>
        <taxon>Endogonaceae</taxon>
        <taxon>Jimgerdemannia</taxon>
    </lineage>
</organism>
<feature type="domain" description="EF-hand" evidence="9">
    <location>
        <begin position="214"/>
        <end position="240"/>
    </location>
</feature>
<dbReference type="InterPro" id="IPR011992">
    <property type="entry name" value="EF-hand-dom_pair"/>
</dbReference>
<dbReference type="GO" id="GO:0005509">
    <property type="term" value="F:calcium ion binding"/>
    <property type="evidence" value="ECO:0007669"/>
    <property type="project" value="InterPro"/>
</dbReference>